<feature type="transmembrane region" description="Helical" evidence="9">
    <location>
        <begin position="235"/>
        <end position="258"/>
    </location>
</feature>
<feature type="domain" description="ABC transmembrane type-1" evidence="11">
    <location>
        <begin position="17"/>
        <end position="298"/>
    </location>
</feature>
<keyword evidence="13" id="KW-1185">Reference proteome</keyword>
<evidence type="ECO:0000256" key="5">
    <source>
        <dbReference type="ARBA" id="ARBA00022741"/>
    </source>
</evidence>
<keyword evidence="8 9" id="KW-0472">Membrane</keyword>
<dbReference type="InterPro" id="IPR027417">
    <property type="entry name" value="P-loop_NTPase"/>
</dbReference>
<evidence type="ECO:0000256" key="6">
    <source>
        <dbReference type="ARBA" id="ARBA00022840"/>
    </source>
</evidence>
<evidence type="ECO:0000256" key="8">
    <source>
        <dbReference type="ARBA" id="ARBA00023136"/>
    </source>
</evidence>
<dbReference type="Pfam" id="PF00664">
    <property type="entry name" value="ABC_membrane"/>
    <property type="match status" value="1"/>
</dbReference>
<evidence type="ECO:0000256" key="2">
    <source>
        <dbReference type="ARBA" id="ARBA00022448"/>
    </source>
</evidence>
<dbReference type="Pfam" id="PF00005">
    <property type="entry name" value="ABC_tran"/>
    <property type="match status" value="1"/>
</dbReference>
<evidence type="ECO:0000313" key="12">
    <source>
        <dbReference type="EMBL" id="RKD22931.1"/>
    </source>
</evidence>
<proteinExistence type="predicted"/>
<gene>
    <name evidence="12" type="ORF">BEP19_11915</name>
</gene>
<dbReference type="CDD" id="cd18548">
    <property type="entry name" value="ABC_6TM_Tm287_like"/>
    <property type="match status" value="1"/>
</dbReference>
<dbReference type="EMBL" id="MCHY01000009">
    <property type="protein sequence ID" value="RKD22931.1"/>
    <property type="molecule type" value="Genomic_DNA"/>
</dbReference>
<name>A0A419SGK5_9BACL</name>
<dbReference type="SMART" id="SM00382">
    <property type="entry name" value="AAA"/>
    <property type="match status" value="1"/>
</dbReference>
<dbReference type="PROSITE" id="PS50929">
    <property type="entry name" value="ABC_TM1F"/>
    <property type="match status" value="1"/>
</dbReference>
<feature type="transmembrane region" description="Helical" evidence="9">
    <location>
        <begin position="133"/>
        <end position="151"/>
    </location>
</feature>
<keyword evidence="5" id="KW-0547">Nucleotide-binding</keyword>
<sequence>MKLVLSYLKPYRVAMGVAILLTFVELTVELTQPLFMAKIIDEGILPRNLQAVLSWGSIMLGVSFLAFAAGMTSSFYSAHVSQSYGYDIRKRLFEKITNFSLETFHRLPASSLITRMTNDVTQTQQAIFMGLRIMLRAPLIIVGGVVMSLLVNAKMGFILLGTVPILIVLILLMVKTGGKLFREVQTMLDRVNSTVRESLMRIRLIRAFNTESYESGLFTTASENLRQQTITVLRFMEVIMPLSLLLMNLSIVLILWFGNNHILMGAMKEGDVVAIINYATRITATLPVFTMIVSMFTRSKASANRISEILREPTNDIALGNTTSIPLSIKGEIKFENVSFTYPHSDKEVLHQLSFHVNQGERVVILGATGSGKSTLFQLIPRLYDVSEGTILIDKRDLHDIKVDELRQQIGYVGQVPYLFSGSIFENITWGKEDATLEEVIAAAKDAQIYSFIASLPNQFDTIIGQKGVNLSGGQKQRLSIARAFIRQPRILLLDDCSSALDAQTENRLFQALEKYACSTLIITQKINTALTADQIFIMNEGRIVAKGSHAELLEHSALYQQIFQSQSKKEGVHYV</sequence>
<dbReference type="InterPro" id="IPR003439">
    <property type="entry name" value="ABC_transporter-like_ATP-bd"/>
</dbReference>
<feature type="transmembrane region" description="Helical" evidence="9">
    <location>
        <begin position="157"/>
        <end position="174"/>
    </location>
</feature>
<dbReference type="InterPro" id="IPR011527">
    <property type="entry name" value="ABC1_TM_dom"/>
</dbReference>
<accession>A0A419SGK5</accession>
<dbReference type="FunFam" id="3.40.50.300:FF:000221">
    <property type="entry name" value="Multidrug ABC transporter ATP-binding protein"/>
    <property type="match status" value="1"/>
</dbReference>
<dbReference type="SUPFAM" id="SSF90123">
    <property type="entry name" value="ABC transporter transmembrane region"/>
    <property type="match status" value="1"/>
</dbReference>
<reference evidence="12 13" key="1">
    <citation type="submission" date="2016-08" db="EMBL/GenBank/DDBJ databases">
        <title>Novel Firmicute Genomes.</title>
        <authorList>
            <person name="Poppleton D.I."/>
            <person name="Gribaldo S."/>
        </authorList>
    </citation>
    <scope>NUCLEOTIDE SEQUENCE [LARGE SCALE GENOMIC DNA]</scope>
    <source>
        <strain evidence="12 13">RAOx-1</strain>
    </source>
</reference>
<dbReference type="PROSITE" id="PS50893">
    <property type="entry name" value="ABC_TRANSPORTER_2"/>
    <property type="match status" value="1"/>
</dbReference>
<dbReference type="SUPFAM" id="SSF52540">
    <property type="entry name" value="P-loop containing nucleoside triphosphate hydrolases"/>
    <property type="match status" value="1"/>
</dbReference>
<dbReference type="InterPro" id="IPR003593">
    <property type="entry name" value="AAA+_ATPase"/>
</dbReference>
<dbReference type="GO" id="GO:0016887">
    <property type="term" value="F:ATP hydrolysis activity"/>
    <property type="evidence" value="ECO:0007669"/>
    <property type="project" value="InterPro"/>
</dbReference>
<feature type="transmembrane region" description="Helical" evidence="9">
    <location>
        <begin position="12"/>
        <end position="35"/>
    </location>
</feature>
<evidence type="ECO:0000256" key="1">
    <source>
        <dbReference type="ARBA" id="ARBA00004651"/>
    </source>
</evidence>
<organism evidence="12 13">
    <name type="scientific">Ammoniphilus oxalaticus</name>
    <dbReference type="NCBI Taxonomy" id="66863"/>
    <lineage>
        <taxon>Bacteria</taxon>
        <taxon>Bacillati</taxon>
        <taxon>Bacillota</taxon>
        <taxon>Bacilli</taxon>
        <taxon>Bacillales</taxon>
        <taxon>Paenibacillaceae</taxon>
        <taxon>Aneurinibacillus group</taxon>
        <taxon>Ammoniphilus</taxon>
    </lineage>
</organism>
<dbReference type="InterPro" id="IPR039421">
    <property type="entry name" value="Type_1_exporter"/>
</dbReference>
<dbReference type="GO" id="GO:0015421">
    <property type="term" value="F:ABC-type oligopeptide transporter activity"/>
    <property type="evidence" value="ECO:0007669"/>
    <property type="project" value="TreeGrafter"/>
</dbReference>
<feature type="transmembrane region" description="Helical" evidence="9">
    <location>
        <begin position="55"/>
        <end position="76"/>
    </location>
</feature>
<keyword evidence="4 9" id="KW-0812">Transmembrane</keyword>
<keyword evidence="6 12" id="KW-0067">ATP-binding</keyword>
<dbReference type="GO" id="GO:0005886">
    <property type="term" value="C:plasma membrane"/>
    <property type="evidence" value="ECO:0007669"/>
    <property type="project" value="UniProtKB-SubCell"/>
</dbReference>
<dbReference type="Gene3D" id="3.40.50.300">
    <property type="entry name" value="P-loop containing nucleotide triphosphate hydrolases"/>
    <property type="match status" value="1"/>
</dbReference>
<evidence type="ECO:0000256" key="7">
    <source>
        <dbReference type="ARBA" id="ARBA00022989"/>
    </source>
</evidence>
<comment type="subcellular location">
    <subcellularLocation>
        <location evidence="1">Cell membrane</location>
        <topology evidence="1">Multi-pass membrane protein</topology>
    </subcellularLocation>
</comment>
<dbReference type="AlphaFoldDB" id="A0A419SGK5"/>
<feature type="domain" description="ABC transporter" evidence="10">
    <location>
        <begin position="333"/>
        <end position="566"/>
    </location>
</feature>
<feature type="transmembrane region" description="Helical" evidence="9">
    <location>
        <begin position="278"/>
        <end position="297"/>
    </location>
</feature>
<dbReference type="RefSeq" id="WP_120190422.1">
    <property type="nucleotide sequence ID" value="NZ_MCHY01000009.1"/>
</dbReference>
<keyword evidence="7 9" id="KW-1133">Transmembrane helix</keyword>
<evidence type="ECO:0000256" key="3">
    <source>
        <dbReference type="ARBA" id="ARBA00022475"/>
    </source>
</evidence>
<dbReference type="Proteomes" id="UP000284219">
    <property type="component" value="Unassembled WGS sequence"/>
</dbReference>
<dbReference type="PANTHER" id="PTHR43394:SF1">
    <property type="entry name" value="ATP-BINDING CASSETTE SUB-FAMILY B MEMBER 10, MITOCHONDRIAL"/>
    <property type="match status" value="1"/>
</dbReference>
<evidence type="ECO:0000256" key="4">
    <source>
        <dbReference type="ARBA" id="ARBA00022692"/>
    </source>
</evidence>
<dbReference type="OrthoDB" id="9770415at2"/>
<evidence type="ECO:0000256" key="9">
    <source>
        <dbReference type="SAM" id="Phobius"/>
    </source>
</evidence>
<evidence type="ECO:0000259" key="10">
    <source>
        <dbReference type="PROSITE" id="PS50893"/>
    </source>
</evidence>
<dbReference type="GO" id="GO:0005524">
    <property type="term" value="F:ATP binding"/>
    <property type="evidence" value="ECO:0007669"/>
    <property type="project" value="UniProtKB-KW"/>
</dbReference>
<keyword evidence="2" id="KW-0813">Transport</keyword>
<protein>
    <submittedName>
        <fullName evidence="12">ABC transporter ATP-binding protein</fullName>
    </submittedName>
</protein>
<evidence type="ECO:0000259" key="11">
    <source>
        <dbReference type="PROSITE" id="PS50929"/>
    </source>
</evidence>
<dbReference type="Gene3D" id="1.20.1560.10">
    <property type="entry name" value="ABC transporter type 1, transmembrane domain"/>
    <property type="match status" value="1"/>
</dbReference>
<dbReference type="PROSITE" id="PS00211">
    <property type="entry name" value="ABC_TRANSPORTER_1"/>
    <property type="match status" value="1"/>
</dbReference>
<dbReference type="InterPro" id="IPR017871">
    <property type="entry name" value="ABC_transporter-like_CS"/>
</dbReference>
<evidence type="ECO:0000313" key="13">
    <source>
        <dbReference type="Proteomes" id="UP000284219"/>
    </source>
</evidence>
<dbReference type="InterPro" id="IPR036640">
    <property type="entry name" value="ABC1_TM_sf"/>
</dbReference>
<keyword evidence="3" id="KW-1003">Cell membrane</keyword>
<dbReference type="PANTHER" id="PTHR43394">
    <property type="entry name" value="ATP-DEPENDENT PERMEASE MDL1, MITOCHONDRIAL"/>
    <property type="match status" value="1"/>
</dbReference>
<comment type="caution">
    <text evidence="12">The sequence shown here is derived from an EMBL/GenBank/DDBJ whole genome shotgun (WGS) entry which is preliminary data.</text>
</comment>